<feature type="coiled-coil region" evidence="9">
    <location>
        <begin position="340"/>
        <end position="367"/>
    </location>
</feature>
<evidence type="ECO:0000256" key="7">
    <source>
        <dbReference type="ARBA" id="ARBA00023204"/>
    </source>
</evidence>
<feature type="region of interest" description="Disordered" evidence="10">
    <location>
        <begin position="409"/>
        <end position="442"/>
    </location>
</feature>
<dbReference type="Gene3D" id="3.40.50.300">
    <property type="entry name" value="P-loop containing nucleotide triphosphate hydrolases"/>
    <property type="match status" value="2"/>
</dbReference>
<comment type="similarity">
    <text evidence="2">Belongs to the RecN family.</text>
</comment>
<evidence type="ECO:0000313" key="13">
    <source>
        <dbReference type="Proteomes" id="UP000663801"/>
    </source>
</evidence>
<dbReference type="PIRSF" id="PIRSF003128">
    <property type="entry name" value="RecN"/>
    <property type="match status" value="1"/>
</dbReference>
<keyword evidence="13" id="KW-1185">Reference proteome</keyword>
<keyword evidence="4" id="KW-0547">Nucleotide-binding</keyword>
<gene>
    <name evidence="12" type="primary">recN</name>
    <name evidence="12" type="ORF">JL107_17465</name>
</gene>
<comment type="caution">
    <text evidence="12">The sequence shown here is derived from an EMBL/GenBank/DDBJ whole genome shotgun (WGS) entry which is preliminary data.</text>
</comment>
<dbReference type="GO" id="GO:0006281">
    <property type="term" value="P:DNA repair"/>
    <property type="evidence" value="ECO:0007669"/>
    <property type="project" value="UniProtKB-KW"/>
</dbReference>
<dbReference type="GO" id="GO:0006310">
    <property type="term" value="P:DNA recombination"/>
    <property type="evidence" value="ECO:0007669"/>
    <property type="project" value="InterPro"/>
</dbReference>
<evidence type="ECO:0000256" key="3">
    <source>
        <dbReference type="ARBA" id="ARBA00021315"/>
    </source>
</evidence>
<name>A0A938YSU6_9ACTN</name>
<reference evidence="12" key="1">
    <citation type="submission" date="2021-01" db="EMBL/GenBank/DDBJ databases">
        <title>KCTC 19127 draft genome.</title>
        <authorList>
            <person name="An D."/>
        </authorList>
    </citation>
    <scope>NUCLEOTIDE SEQUENCE</scope>
    <source>
        <strain evidence="12">KCTC 19127</strain>
    </source>
</reference>
<proteinExistence type="inferred from homology"/>
<dbReference type="InterPro" id="IPR003395">
    <property type="entry name" value="RecF/RecN/SMC_N"/>
</dbReference>
<dbReference type="SUPFAM" id="SSF52540">
    <property type="entry name" value="P-loop containing nucleoside triphosphate hydrolases"/>
    <property type="match status" value="2"/>
</dbReference>
<evidence type="ECO:0000256" key="8">
    <source>
        <dbReference type="ARBA" id="ARBA00033408"/>
    </source>
</evidence>
<dbReference type="NCBIfam" id="TIGR00634">
    <property type="entry name" value="recN"/>
    <property type="match status" value="1"/>
</dbReference>
<feature type="domain" description="RecF/RecN/SMC N-terminal" evidence="11">
    <location>
        <begin position="2"/>
        <end position="567"/>
    </location>
</feature>
<keyword evidence="9" id="KW-0175">Coiled coil</keyword>
<evidence type="ECO:0000256" key="1">
    <source>
        <dbReference type="ARBA" id="ARBA00003618"/>
    </source>
</evidence>
<dbReference type="GO" id="GO:0009432">
    <property type="term" value="P:SOS response"/>
    <property type="evidence" value="ECO:0007669"/>
    <property type="project" value="TreeGrafter"/>
</dbReference>
<feature type="compositionally biased region" description="Low complexity" evidence="10">
    <location>
        <begin position="413"/>
        <end position="440"/>
    </location>
</feature>
<sequence length="622" mass="64318">MLAELRITGLGVIDEAVLEPSRGFTAVTGETGAGKTMVVTALSLIGAARADAARVRAGADRAVVEARFTLPPGGTIEHTVTAAGGSLDDDGSVIAVRSVSADGRSRAHVGGRAAPLAVLAELTGSLLAVHGQSEAIGLLRGSNQRAVLDRYAGLHDLLVRYRAARDRWQAAVADLADRRTRARELAQREQVLRLGVQEIQAVAPLPGEDVDLLAEVRRRENVDDLRAAAQQALTALAGADTLTDAPTAVGLVETARHAVLAATDERLSALGAQLHEASAVLADASAELSAYLDGLDSDPAELEQLLSRQAALKTLTRRYGEDVDAVLAWSREAEAELTGLDSSEEALAQLAAEAQRLADEVAVLAAEVSAGRSAAAATLGAAVTDELAALAMGRASVRVAVTRRVWEEPTPPAAGTDTPARTTAAARAATSTRASTPARSGARERAVVRPVDVLQVEGAWVQAGASGIDTVEIVMTAHPGAPELPINKGASGGELSRVMLALEAVLAGSDPVDTLVFDEVDAGVGGRAATEIGRRLADLARDHQVIVVTHLAQVAAFADRHFVVEPGEGGTIGSSSVRQVADADRDSELARMLGGTDSPTARAHAADLLAATREPTRRPART</sequence>
<dbReference type="Proteomes" id="UP000663801">
    <property type="component" value="Unassembled WGS sequence"/>
</dbReference>
<evidence type="ECO:0000313" key="12">
    <source>
        <dbReference type="EMBL" id="MBM9478240.1"/>
    </source>
</evidence>
<dbReference type="PANTHER" id="PTHR11059:SF0">
    <property type="entry name" value="DNA REPAIR PROTEIN RECN"/>
    <property type="match status" value="1"/>
</dbReference>
<organism evidence="12 13">
    <name type="scientific">Nakamurella flavida</name>
    <dbReference type="NCBI Taxonomy" id="363630"/>
    <lineage>
        <taxon>Bacteria</taxon>
        <taxon>Bacillati</taxon>
        <taxon>Actinomycetota</taxon>
        <taxon>Actinomycetes</taxon>
        <taxon>Nakamurellales</taxon>
        <taxon>Nakamurellaceae</taxon>
        <taxon>Nakamurella</taxon>
    </lineage>
</organism>
<dbReference type="GO" id="GO:0043590">
    <property type="term" value="C:bacterial nucleoid"/>
    <property type="evidence" value="ECO:0007669"/>
    <property type="project" value="TreeGrafter"/>
</dbReference>
<protein>
    <recommendedName>
        <fullName evidence="3">DNA repair protein RecN</fullName>
    </recommendedName>
    <alternativeName>
        <fullName evidence="8">Recombination protein N</fullName>
    </alternativeName>
</protein>
<evidence type="ECO:0000256" key="5">
    <source>
        <dbReference type="ARBA" id="ARBA00022763"/>
    </source>
</evidence>
<dbReference type="PANTHER" id="PTHR11059">
    <property type="entry name" value="DNA REPAIR PROTEIN RECN"/>
    <property type="match status" value="1"/>
</dbReference>
<evidence type="ECO:0000256" key="4">
    <source>
        <dbReference type="ARBA" id="ARBA00022741"/>
    </source>
</evidence>
<keyword evidence="7" id="KW-0234">DNA repair</keyword>
<dbReference type="EMBL" id="JAERWL010000016">
    <property type="protein sequence ID" value="MBM9478240.1"/>
    <property type="molecule type" value="Genomic_DNA"/>
</dbReference>
<keyword evidence="5" id="KW-0227">DNA damage</keyword>
<dbReference type="GO" id="GO:0005524">
    <property type="term" value="F:ATP binding"/>
    <property type="evidence" value="ECO:0007669"/>
    <property type="project" value="UniProtKB-KW"/>
</dbReference>
<evidence type="ECO:0000256" key="6">
    <source>
        <dbReference type="ARBA" id="ARBA00022840"/>
    </source>
</evidence>
<dbReference type="Pfam" id="PF02463">
    <property type="entry name" value="SMC_N"/>
    <property type="match status" value="1"/>
</dbReference>
<dbReference type="AlphaFoldDB" id="A0A938YSU6"/>
<dbReference type="RefSeq" id="WP_205258364.1">
    <property type="nucleotide sequence ID" value="NZ_BAAAPV010000006.1"/>
</dbReference>
<dbReference type="Gene3D" id="6.10.140.1080">
    <property type="match status" value="1"/>
</dbReference>
<accession>A0A938YSU6</accession>
<keyword evidence="6" id="KW-0067">ATP-binding</keyword>
<dbReference type="InterPro" id="IPR027417">
    <property type="entry name" value="P-loop_NTPase"/>
</dbReference>
<dbReference type="InterPro" id="IPR004604">
    <property type="entry name" value="DNA_recomb/repair_RecN"/>
</dbReference>
<comment type="function">
    <text evidence="1">May be involved in recombinational repair of damaged DNA.</text>
</comment>
<evidence type="ECO:0000256" key="9">
    <source>
        <dbReference type="SAM" id="Coils"/>
    </source>
</evidence>
<dbReference type="CDD" id="cd03241">
    <property type="entry name" value="ABC_RecN"/>
    <property type="match status" value="1"/>
</dbReference>
<evidence type="ECO:0000259" key="11">
    <source>
        <dbReference type="Pfam" id="PF02463"/>
    </source>
</evidence>
<evidence type="ECO:0000256" key="2">
    <source>
        <dbReference type="ARBA" id="ARBA00009441"/>
    </source>
</evidence>
<evidence type="ECO:0000256" key="10">
    <source>
        <dbReference type="SAM" id="MobiDB-lite"/>
    </source>
</evidence>